<feature type="domain" description="RNase III" evidence="2">
    <location>
        <begin position="139"/>
        <end position="206"/>
    </location>
</feature>
<dbReference type="Gene3D" id="1.10.1520.10">
    <property type="entry name" value="Ribonuclease III domain"/>
    <property type="match status" value="1"/>
</dbReference>
<dbReference type="SUPFAM" id="SSF69065">
    <property type="entry name" value="RNase III domain-like"/>
    <property type="match status" value="1"/>
</dbReference>
<dbReference type="VEuPathDB" id="AmoebaDB:FDP41_009668"/>
<dbReference type="OMA" id="NEHYTLR"/>
<dbReference type="RefSeq" id="XP_044556687.1">
    <property type="nucleotide sequence ID" value="XM_044713650.1"/>
</dbReference>
<dbReference type="InterPro" id="IPR036389">
    <property type="entry name" value="RNase_III_sf"/>
</dbReference>
<evidence type="ECO:0000313" key="3">
    <source>
        <dbReference type="EMBL" id="KAF0971972.1"/>
    </source>
</evidence>
<dbReference type="VEuPathDB" id="AmoebaDB:NfTy_087240"/>
<feature type="region of interest" description="Disordered" evidence="1">
    <location>
        <begin position="59"/>
        <end position="86"/>
    </location>
</feature>
<sequence>MKLRVRLFHSLSSCHTRRGSSILLFGRGSSFCYPNTFPIFQHLNTFKNYATLIQHQKTRNGTKINSSSTTSIHPNLDSNTSSNAQTTPLEPHIPPLSTFEIKTQFSKSGKIYNELDYTPGLQALISKSRILQRELNKSMSTVTTNTKVQYDTDASLRTLLIRSITHASFGSGKVRTHDRLAYMGQHVLDLVLTEIISHKYMSHVKGGNSQSPSTILLGNTITNSGGLFIDVDSPHAEQVNSGRERYSTASLLKAIYNNRSYLAFVVANEYWNFCNHHDGASNDKTPLVRFKNMHQQVVKYPSSQPNVIPFTMNTQTTMNETSNTCFIENEHYTLRCVNWNEMTTKGQREITSNAVLAIIGSLYAKCGLSVAREFIEEEIIRDRPSQVFKKLLFLDEPQLVLSDLVGSYYHYNMKFVEEYVKSTNCFKCTLFVKHRVIGDANAKDAFKARKLACFDGLMRLQSMIPNY</sequence>
<dbReference type="EMBL" id="VFQX01000072">
    <property type="protein sequence ID" value="KAF0971972.1"/>
    <property type="molecule type" value="Genomic_DNA"/>
</dbReference>
<dbReference type="GO" id="GO:0004525">
    <property type="term" value="F:ribonuclease III activity"/>
    <property type="evidence" value="ECO:0007669"/>
    <property type="project" value="InterPro"/>
</dbReference>
<dbReference type="SMART" id="SM00535">
    <property type="entry name" value="RIBOc"/>
    <property type="match status" value="1"/>
</dbReference>
<dbReference type="GO" id="GO:0006396">
    <property type="term" value="P:RNA processing"/>
    <property type="evidence" value="ECO:0007669"/>
    <property type="project" value="InterPro"/>
</dbReference>
<reference evidence="3 4" key="1">
    <citation type="journal article" date="2019" name="Sci. Rep.">
        <title>Nanopore sequencing improves the draft genome of the human pathogenic amoeba Naegleria fowleri.</title>
        <authorList>
            <person name="Liechti N."/>
            <person name="Schurch N."/>
            <person name="Bruggmann R."/>
            <person name="Wittwer M."/>
        </authorList>
    </citation>
    <scope>NUCLEOTIDE SEQUENCE [LARGE SCALE GENOMIC DNA]</scope>
    <source>
        <strain evidence="3 4">ATCC 30894</strain>
    </source>
</reference>
<dbReference type="InterPro" id="IPR000999">
    <property type="entry name" value="RNase_III_dom"/>
</dbReference>
<comment type="caution">
    <text evidence="3">The sequence shown here is derived from an EMBL/GenBank/DDBJ whole genome shotgun (WGS) entry which is preliminary data.</text>
</comment>
<dbReference type="PROSITE" id="PS50142">
    <property type="entry name" value="RNASE_3_2"/>
    <property type="match status" value="1"/>
</dbReference>
<gene>
    <name evidence="3" type="ORF">FDP41_009668</name>
</gene>
<dbReference type="Proteomes" id="UP000444721">
    <property type="component" value="Unassembled WGS sequence"/>
</dbReference>
<accession>A0A6A5BA36</accession>
<dbReference type="VEuPathDB" id="AmoebaDB:NF0099810"/>
<name>A0A6A5BA36_NAEFO</name>
<protein>
    <recommendedName>
        <fullName evidence="2">RNase III domain-containing protein</fullName>
    </recommendedName>
</protein>
<dbReference type="OrthoDB" id="10402272at2759"/>
<evidence type="ECO:0000256" key="1">
    <source>
        <dbReference type="SAM" id="MobiDB-lite"/>
    </source>
</evidence>
<evidence type="ECO:0000259" key="2">
    <source>
        <dbReference type="PROSITE" id="PS50142"/>
    </source>
</evidence>
<evidence type="ECO:0000313" key="4">
    <source>
        <dbReference type="Proteomes" id="UP000444721"/>
    </source>
</evidence>
<proteinExistence type="predicted"/>
<dbReference type="AlphaFoldDB" id="A0A6A5BA36"/>
<dbReference type="GeneID" id="68116883"/>
<organism evidence="3 4">
    <name type="scientific">Naegleria fowleri</name>
    <name type="common">Brain eating amoeba</name>
    <dbReference type="NCBI Taxonomy" id="5763"/>
    <lineage>
        <taxon>Eukaryota</taxon>
        <taxon>Discoba</taxon>
        <taxon>Heterolobosea</taxon>
        <taxon>Tetramitia</taxon>
        <taxon>Eutetramitia</taxon>
        <taxon>Vahlkampfiidae</taxon>
        <taxon>Naegleria</taxon>
    </lineage>
</organism>
<keyword evidence="4" id="KW-1185">Reference proteome</keyword>